<dbReference type="Pfam" id="PF11915">
    <property type="entry name" value="DUF3433"/>
    <property type="match status" value="2"/>
</dbReference>
<feature type="transmembrane region" description="Helical" evidence="2">
    <location>
        <begin position="782"/>
        <end position="803"/>
    </location>
</feature>
<keyword evidence="2" id="KW-0472">Membrane</keyword>
<feature type="compositionally biased region" description="Low complexity" evidence="1">
    <location>
        <begin position="52"/>
        <end position="63"/>
    </location>
</feature>
<name>A0AAV9GDE2_9PEZI</name>
<feature type="transmembrane region" description="Helical" evidence="2">
    <location>
        <begin position="120"/>
        <end position="138"/>
    </location>
</feature>
<protein>
    <submittedName>
        <fullName evidence="3">Uncharacterized protein</fullName>
    </submittedName>
</protein>
<feature type="transmembrane region" description="Helical" evidence="2">
    <location>
        <begin position="561"/>
        <end position="583"/>
    </location>
</feature>
<evidence type="ECO:0000256" key="1">
    <source>
        <dbReference type="SAM" id="MobiDB-lite"/>
    </source>
</evidence>
<proteinExistence type="predicted"/>
<feature type="transmembrane region" description="Helical" evidence="2">
    <location>
        <begin position="83"/>
        <end position="105"/>
    </location>
</feature>
<comment type="caution">
    <text evidence="3">The sequence shown here is derived from an EMBL/GenBank/DDBJ whole genome shotgun (WGS) entry which is preliminary data.</text>
</comment>
<dbReference type="Proteomes" id="UP001321760">
    <property type="component" value="Unassembled WGS sequence"/>
</dbReference>
<keyword evidence="2" id="KW-1133">Transmembrane helix</keyword>
<keyword evidence="4" id="KW-1185">Reference proteome</keyword>
<evidence type="ECO:0000313" key="3">
    <source>
        <dbReference type="EMBL" id="KAK4445430.1"/>
    </source>
</evidence>
<reference evidence="3" key="2">
    <citation type="submission" date="2023-05" db="EMBL/GenBank/DDBJ databases">
        <authorList>
            <consortium name="Lawrence Berkeley National Laboratory"/>
            <person name="Steindorff A."/>
            <person name="Hensen N."/>
            <person name="Bonometti L."/>
            <person name="Westerberg I."/>
            <person name="Brannstrom I.O."/>
            <person name="Guillou S."/>
            <person name="Cros-Aarteil S."/>
            <person name="Calhoun S."/>
            <person name="Haridas S."/>
            <person name="Kuo A."/>
            <person name="Mondo S."/>
            <person name="Pangilinan J."/>
            <person name="Riley R."/>
            <person name="Labutti K."/>
            <person name="Andreopoulos B."/>
            <person name="Lipzen A."/>
            <person name="Chen C."/>
            <person name="Yanf M."/>
            <person name="Daum C."/>
            <person name="Ng V."/>
            <person name="Clum A."/>
            <person name="Ohm R."/>
            <person name="Martin F."/>
            <person name="Silar P."/>
            <person name="Natvig D."/>
            <person name="Lalanne C."/>
            <person name="Gautier V."/>
            <person name="Ament-Velasquez S.L."/>
            <person name="Kruys A."/>
            <person name="Hutchinson M.I."/>
            <person name="Powell A.J."/>
            <person name="Barry K."/>
            <person name="Miller A.N."/>
            <person name="Grigoriev I.V."/>
            <person name="Debuchy R."/>
            <person name="Gladieux P."/>
            <person name="Thoren M.H."/>
            <person name="Johannesson H."/>
        </authorList>
    </citation>
    <scope>NUCLEOTIDE SEQUENCE</scope>
    <source>
        <strain evidence="3">PSN243</strain>
    </source>
</reference>
<feature type="transmembrane region" description="Helical" evidence="2">
    <location>
        <begin position="714"/>
        <end position="731"/>
    </location>
</feature>
<dbReference type="EMBL" id="MU865965">
    <property type="protein sequence ID" value="KAK4445430.1"/>
    <property type="molecule type" value="Genomic_DNA"/>
</dbReference>
<dbReference type="AlphaFoldDB" id="A0AAV9GDE2"/>
<evidence type="ECO:0000313" key="4">
    <source>
        <dbReference type="Proteomes" id="UP001321760"/>
    </source>
</evidence>
<dbReference type="InterPro" id="IPR021840">
    <property type="entry name" value="DUF3433"/>
</dbReference>
<feature type="region of interest" description="Disordered" evidence="1">
    <location>
        <begin position="1"/>
        <end position="69"/>
    </location>
</feature>
<evidence type="ECO:0000256" key="2">
    <source>
        <dbReference type="SAM" id="Phobius"/>
    </source>
</evidence>
<feature type="transmembrane region" description="Helical" evidence="2">
    <location>
        <begin position="674"/>
        <end position="694"/>
    </location>
</feature>
<feature type="compositionally biased region" description="Basic and acidic residues" evidence="1">
    <location>
        <begin position="1198"/>
        <end position="1217"/>
    </location>
</feature>
<feature type="transmembrane region" description="Helical" evidence="2">
    <location>
        <begin position="188"/>
        <end position="215"/>
    </location>
</feature>
<accession>A0AAV9GDE2</accession>
<reference evidence="3" key="1">
    <citation type="journal article" date="2023" name="Mol. Phylogenet. Evol.">
        <title>Genome-scale phylogeny and comparative genomics of the fungal order Sordariales.</title>
        <authorList>
            <person name="Hensen N."/>
            <person name="Bonometti L."/>
            <person name="Westerberg I."/>
            <person name="Brannstrom I.O."/>
            <person name="Guillou S."/>
            <person name="Cros-Aarteil S."/>
            <person name="Calhoun S."/>
            <person name="Haridas S."/>
            <person name="Kuo A."/>
            <person name="Mondo S."/>
            <person name="Pangilinan J."/>
            <person name="Riley R."/>
            <person name="LaButti K."/>
            <person name="Andreopoulos B."/>
            <person name="Lipzen A."/>
            <person name="Chen C."/>
            <person name="Yan M."/>
            <person name="Daum C."/>
            <person name="Ng V."/>
            <person name="Clum A."/>
            <person name="Steindorff A."/>
            <person name="Ohm R.A."/>
            <person name="Martin F."/>
            <person name="Silar P."/>
            <person name="Natvig D.O."/>
            <person name="Lalanne C."/>
            <person name="Gautier V."/>
            <person name="Ament-Velasquez S.L."/>
            <person name="Kruys A."/>
            <person name="Hutchinson M.I."/>
            <person name="Powell A.J."/>
            <person name="Barry K."/>
            <person name="Miller A.N."/>
            <person name="Grigoriev I.V."/>
            <person name="Debuchy R."/>
            <person name="Gladieux P."/>
            <person name="Hiltunen Thoren M."/>
            <person name="Johannesson H."/>
        </authorList>
    </citation>
    <scope>NUCLEOTIDE SEQUENCE</scope>
    <source>
        <strain evidence="3">PSN243</strain>
    </source>
</reference>
<feature type="region of interest" description="Disordered" evidence="1">
    <location>
        <begin position="1198"/>
        <end position="1231"/>
    </location>
</feature>
<feature type="transmembrane region" description="Helical" evidence="2">
    <location>
        <begin position="1120"/>
        <end position="1139"/>
    </location>
</feature>
<sequence>MTTRSAAAHAPESLGLGPYPWQGSHQYQPVESDLDEEPRSVSPLAALPVNESPRTSTSRPATSENADGGDCALRWTPPYLGRIIISTFILVFAAILIAIQVLLAYSNKHDGIATGYDGQQYLWTYGPTAVLTLVAAVWSRVEYQSKLIAPWARLSKQPPARADRTLLLDYLSDFLPYSVFKAAKNKDFLVSAASLVTILVKILIIVSTGLITLSWTPVRMDSYPMTLQAQFVDDASRLGIDALPFYMMTGTVESNLSYPDGVYRSYAFPSVQSNLPEDAETRVTADAFQSSLDCQPASLNLTWGGRPLDPHYVDAVLNFTVSWPGCHAHNVSVPAPSWTCGRADNCTRVFARFTRVQCNGTEHKNTDIAGGRMLLVMGNISWTTDLTRNETHYTGAKKMPALLFKLTRSTQMVCTPSYALHKVEVLRNGTKTLDVIPLPDSKPQSLNSISAWDIMKAHDQSHSISGESLGGSRNSYSGLTVKVSETFVDVDPYSRLAVLTQNATHAAVASLMEPERLQSLFTNYYQQITALIARQSLMEPAAIPVTGSAIVYGNRLIIRTWAAQWMAGMLAACILLSLVIFFVSPRRVLPCSPSTLFGLAALLQRSPAFLRRLRFSGAADEKGLRGVLGDARFVSRTDGRFAIHVLDGQNGEMSDAGQLKVKSLRAHPGIVHPATRIGLGAILVGLVVALELLLQKSINEKGLGDVGDDTYLHYTWTTIPAVVLGTLAIVFSSMDFRMRAIAPYAAMKRGVHGADAFMSLEFLDSSIPRAVFREVKLRNLGALMATLALVVSSVLTVFSASLFQPAFVEVSEPVSLSINESFSATPDAFTVGRMSAPFLTAGLIFESNMSFPKFTYGDMAFPTFKLASGGSTLGVSDALGGYDPQTIPIHAVIPAVRSKLHCRSYDRSQMELNYTTNATAPASADYPNTLGVWIVGEDSCISPEKKNTSSFPPTIQHISALGCNTTYEALDVNVTFLGTSLTFDPDNPPIPLEHTVRNTTANSLLDFTRPYAYFELPHLNTQPDLLDQYFAAITTSRWAVPRSALGSPEMDQAVQDAVILHDGIIQAQLFAYARVGANATNATIPDPQEGQSDDKLVFTGTVTNARATRRVQQDVISTRILEALLVALFVLLFAGWVFARGGTAVLGSSPTTIAARAAVIAGGNLVGVLPRDAVNRGKEEVKGALGGERVRVWVGWDRSEKGGDADSGRGTPKKDIRNTWPKCPQPLNLSS</sequence>
<dbReference type="PANTHER" id="PTHR37544">
    <property type="entry name" value="SPRAY-RELATED"/>
    <property type="match status" value="1"/>
</dbReference>
<organism evidence="3 4">
    <name type="scientific">Podospora aff. communis PSN243</name>
    <dbReference type="NCBI Taxonomy" id="3040156"/>
    <lineage>
        <taxon>Eukaryota</taxon>
        <taxon>Fungi</taxon>
        <taxon>Dikarya</taxon>
        <taxon>Ascomycota</taxon>
        <taxon>Pezizomycotina</taxon>
        <taxon>Sordariomycetes</taxon>
        <taxon>Sordariomycetidae</taxon>
        <taxon>Sordariales</taxon>
        <taxon>Podosporaceae</taxon>
        <taxon>Podospora</taxon>
    </lineage>
</organism>
<gene>
    <name evidence="3" type="ORF">QBC34DRAFT_487271</name>
</gene>
<keyword evidence="2" id="KW-0812">Transmembrane</keyword>